<dbReference type="InterPro" id="IPR021109">
    <property type="entry name" value="Peptidase_aspartic_dom_sf"/>
</dbReference>
<dbReference type="OrthoDB" id="2735601at2"/>
<evidence type="ECO:0000313" key="2">
    <source>
        <dbReference type="Proteomes" id="UP000199516"/>
    </source>
</evidence>
<dbReference type="GO" id="GO:0008233">
    <property type="term" value="F:peptidase activity"/>
    <property type="evidence" value="ECO:0007669"/>
    <property type="project" value="UniProtKB-KW"/>
</dbReference>
<dbReference type="Gene3D" id="2.40.70.10">
    <property type="entry name" value="Acid Proteases"/>
    <property type="match status" value="1"/>
</dbReference>
<gene>
    <name evidence="1" type="ORF">SAMN05192532_10276</name>
</gene>
<dbReference type="Proteomes" id="UP000199516">
    <property type="component" value="Unassembled WGS sequence"/>
</dbReference>
<sequence length="126" mass="13877">MIAIRELHGLPFIEASVTFRGNTIDLPLILIDTGSAGTILNVNRLEEIGVAPEPDDKVEVIYGVGGHEFVYTKPMDVITLGNGIRIDDYMIELGTMDYGMDIDGIIGYDFLKELGAIVDLDHLKLR</sequence>
<dbReference type="SUPFAM" id="SSF50630">
    <property type="entry name" value="Acid proteases"/>
    <property type="match status" value="1"/>
</dbReference>
<dbReference type="GO" id="GO:0006508">
    <property type="term" value="P:proteolysis"/>
    <property type="evidence" value="ECO:0007669"/>
    <property type="project" value="UniProtKB-KW"/>
</dbReference>
<evidence type="ECO:0000313" key="1">
    <source>
        <dbReference type="EMBL" id="SFE51021.1"/>
    </source>
</evidence>
<dbReference type="EMBL" id="FONT01000002">
    <property type="protein sequence ID" value="SFE51021.1"/>
    <property type="molecule type" value="Genomic_DNA"/>
</dbReference>
<keyword evidence="1" id="KW-0378">Hydrolase</keyword>
<dbReference type="AlphaFoldDB" id="A0A1I2B4C9"/>
<name>A0A1I2B4C9_9BACI</name>
<protein>
    <submittedName>
        <fullName evidence="1">Aspartyl protease</fullName>
    </submittedName>
</protein>
<organism evidence="1 2">
    <name type="scientific">Alteribacillus iranensis</name>
    <dbReference type="NCBI Taxonomy" id="930128"/>
    <lineage>
        <taxon>Bacteria</taxon>
        <taxon>Bacillati</taxon>
        <taxon>Bacillota</taxon>
        <taxon>Bacilli</taxon>
        <taxon>Bacillales</taxon>
        <taxon>Bacillaceae</taxon>
        <taxon>Alteribacillus</taxon>
    </lineage>
</organism>
<reference evidence="1 2" key="1">
    <citation type="submission" date="2016-10" db="EMBL/GenBank/DDBJ databases">
        <authorList>
            <person name="de Groot N.N."/>
        </authorList>
    </citation>
    <scope>NUCLEOTIDE SEQUENCE [LARGE SCALE GENOMIC DNA]</scope>
    <source>
        <strain evidence="1 2">DSM 23995</strain>
    </source>
</reference>
<proteinExistence type="predicted"/>
<dbReference type="STRING" id="930128.SAMN05192532_10276"/>
<dbReference type="Pfam" id="PF13650">
    <property type="entry name" value="Asp_protease_2"/>
    <property type="match status" value="1"/>
</dbReference>
<dbReference type="RefSeq" id="WP_091658136.1">
    <property type="nucleotide sequence ID" value="NZ_FONT01000002.1"/>
</dbReference>
<accession>A0A1I2B4C9</accession>
<keyword evidence="2" id="KW-1185">Reference proteome</keyword>
<keyword evidence="1" id="KW-0645">Protease</keyword>